<evidence type="ECO:0000256" key="3">
    <source>
        <dbReference type="PROSITE-ProRule" id="PRU00023"/>
    </source>
</evidence>
<name>A0AAE6W263_9BACT</name>
<dbReference type="PROSITE" id="PS50297">
    <property type="entry name" value="ANK_REP_REGION"/>
    <property type="match status" value="1"/>
</dbReference>
<dbReference type="PROSITE" id="PS50088">
    <property type="entry name" value="ANK_REPEAT"/>
    <property type="match status" value="1"/>
</dbReference>
<dbReference type="SMART" id="SM00248">
    <property type="entry name" value="ANK"/>
    <property type="match status" value="6"/>
</dbReference>
<dbReference type="InterPro" id="IPR002110">
    <property type="entry name" value="Ankyrin_rpt"/>
</dbReference>
<evidence type="ECO:0000256" key="1">
    <source>
        <dbReference type="ARBA" id="ARBA00022737"/>
    </source>
</evidence>
<protein>
    <recommendedName>
        <fullName evidence="7">Ankyrin repeats (3 copies)</fullName>
    </recommendedName>
</protein>
<feature type="transmembrane region" description="Helical" evidence="4">
    <location>
        <begin position="54"/>
        <end position="76"/>
    </location>
</feature>
<evidence type="ECO:0000313" key="6">
    <source>
        <dbReference type="Proteomes" id="UP000642553"/>
    </source>
</evidence>
<evidence type="ECO:0000256" key="2">
    <source>
        <dbReference type="ARBA" id="ARBA00023043"/>
    </source>
</evidence>
<organism evidence="5 6">
    <name type="scientific">Akkermansia massiliensis</name>
    <dbReference type="NCBI Taxonomy" id="2927224"/>
    <lineage>
        <taxon>Bacteria</taxon>
        <taxon>Pseudomonadati</taxon>
        <taxon>Verrucomicrobiota</taxon>
        <taxon>Verrucomicrobiia</taxon>
        <taxon>Verrucomicrobiales</taxon>
        <taxon>Akkermansiaceae</taxon>
        <taxon>Akkermansia</taxon>
    </lineage>
</organism>
<proteinExistence type="predicted"/>
<dbReference type="EMBL" id="CP029701">
    <property type="protein sequence ID" value="QHV63480.1"/>
    <property type="molecule type" value="Genomic_DNA"/>
</dbReference>
<keyword evidence="4" id="KW-1133">Transmembrane helix</keyword>
<keyword evidence="2 3" id="KW-0040">ANK repeat</keyword>
<sequence>MSGFTIRRLNFHIIRSGHSLRVPFFHCPKLRIPASWLFAVPLLMIHTTLRKKTLWFLGALSVFAALVAGSTIFWFLRNDPSPAEWKFNPIWTKAEREQILTAADFTAHRSPERFIFRGLSPNSRHIDWHMFSEVSMRQYMQDEIRERLQMIRNTAESADGRCSTSSHETLLHLAAGLGEVQLLGRLLQRNADPNLQIILPHQALPSIPGSEQGDTPLTYACQPGMDDTRPLPVHNRLSCLNLLIQNGADVDKPGPMGWPPLVMTCVAGIGGAPYEETALFLLKCGADISLQPELRGKKTSLLTWAAAAGYPLLVRKLCEAGYDPNFRGEMTPPLLSLNLNTPKTALQIAHTLLEYGADVNAAMPMNTAPPDSGGDTALLNLCRQLAFIDISHLPQIRELVNLFISEGADVNHQNAAGETALMLCCRDMLLGDDSLDRLKLGIARLLLDHQADPSLRDKYGRTVLQQIGNRSNDHLHMVLKNLPELNASPLPKKRGR</sequence>
<gene>
    <name evidence="5" type="ORF">DMI76_08945</name>
</gene>
<reference evidence="5" key="1">
    <citation type="submission" date="2018-05" db="EMBL/GenBank/DDBJ databases">
        <title>Complete genome sequnece of Akkermansia muciniphila EB-AMDK-40.</title>
        <authorList>
            <person name="Nam Y.-D."/>
            <person name="Chung W.-H."/>
            <person name="Park Y.S."/>
            <person name="Kang J."/>
        </authorList>
    </citation>
    <scope>NUCLEOTIDE SEQUENCE</scope>
    <source>
        <strain evidence="5">EB-AMDK-40</strain>
    </source>
</reference>
<dbReference type="Gene3D" id="1.25.40.20">
    <property type="entry name" value="Ankyrin repeat-containing domain"/>
    <property type="match status" value="2"/>
</dbReference>
<evidence type="ECO:0000256" key="4">
    <source>
        <dbReference type="SAM" id="Phobius"/>
    </source>
</evidence>
<dbReference type="PANTHER" id="PTHR24189">
    <property type="entry name" value="MYOTROPHIN"/>
    <property type="match status" value="1"/>
</dbReference>
<keyword evidence="4" id="KW-0472">Membrane</keyword>
<dbReference type="SUPFAM" id="SSF48403">
    <property type="entry name" value="Ankyrin repeat"/>
    <property type="match status" value="1"/>
</dbReference>
<dbReference type="AlphaFoldDB" id="A0AAE6W263"/>
<evidence type="ECO:0000313" key="5">
    <source>
        <dbReference type="EMBL" id="QHV63480.1"/>
    </source>
</evidence>
<accession>A0AAE6W263</accession>
<dbReference type="Proteomes" id="UP000642553">
    <property type="component" value="Chromosome"/>
</dbReference>
<dbReference type="Pfam" id="PF00023">
    <property type="entry name" value="Ank"/>
    <property type="match status" value="3"/>
</dbReference>
<dbReference type="PANTHER" id="PTHR24189:SF50">
    <property type="entry name" value="ANKYRIN REPEAT AND SOCS BOX PROTEIN 2"/>
    <property type="match status" value="1"/>
</dbReference>
<feature type="repeat" description="ANK" evidence="3">
    <location>
        <begin position="166"/>
        <end position="198"/>
    </location>
</feature>
<dbReference type="InterPro" id="IPR050745">
    <property type="entry name" value="Multifunctional_regulatory"/>
</dbReference>
<dbReference type="InterPro" id="IPR036770">
    <property type="entry name" value="Ankyrin_rpt-contain_sf"/>
</dbReference>
<evidence type="ECO:0008006" key="7">
    <source>
        <dbReference type="Google" id="ProtNLM"/>
    </source>
</evidence>
<keyword evidence="4" id="KW-0812">Transmembrane</keyword>
<keyword evidence="1" id="KW-0677">Repeat</keyword>